<dbReference type="Gene3D" id="3.90.1300.10">
    <property type="entry name" value="Amidase signature (AS) domain"/>
    <property type="match status" value="1"/>
</dbReference>
<dbReference type="GO" id="GO:0003824">
    <property type="term" value="F:catalytic activity"/>
    <property type="evidence" value="ECO:0007669"/>
    <property type="project" value="InterPro"/>
</dbReference>
<dbReference type="InterPro" id="IPR000120">
    <property type="entry name" value="Amidase"/>
</dbReference>
<dbReference type="KEGG" id="cbak:DA792_00525"/>
<organism evidence="2 3">
    <name type="scientific">Celeribacter baekdonensis</name>
    <dbReference type="NCBI Taxonomy" id="875171"/>
    <lineage>
        <taxon>Bacteria</taxon>
        <taxon>Pseudomonadati</taxon>
        <taxon>Pseudomonadota</taxon>
        <taxon>Alphaproteobacteria</taxon>
        <taxon>Rhodobacterales</taxon>
        <taxon>Roseobacteraceae</taxon>
        <taxon>Celeribacter</taxon>
    </lineage>
</organism>
<dbReference type="InterPro" id="IPR023631">
    <property type="entry name" value="Amidase_dom"/>
</dbReference>
<protein>
    <recommendedName>
        <fullName evidence="1">Amidase domain-containing protein</fullName>
    </recommendedName>
</protein>
<feature type="domain" description="Amidase" evidence="1">
    <location>
        <begin position="4"/>
        <end position="269"/>
    </location>
</feature>
<geneLocation type="plasmid" evidence="3">
    <name>pcblh4a</name>
</geneLocation>
<sequence>MRLVGGSVRIPASACGVYGFKPTYGRASRHGVLPLSWSLDAPGPIASGLDDIALLLPYFLGADPQDASTAQAKSFRSIAAPEKPKVLHLSGLGLERSDEVDAAVRYKLGQADASVTDASLPDMRSFFAAWEAILHVEATSYHEALLSRSPNAFSCVTRAHLEAGKLITGQEVMHAQKLRSRFINLLLNDLDEWDALALPTLPVSAPRHGDDRQKFGGRDVTTQDSMTWFCWPGNLAGLPCVTLPVGDSTNGLPIGMMLMGKPGKGEVLLDIARRFDKGR</sequence>
<accession>A0A2R4LXU4</accession>
<dbReference type="AlphaFoldDB" id="A0A2R4LXU4"/>
<name>A0A2R4LXU4_9RHOB</name>
<evidence type="ECO:0000313" key="3">
    <source>
        <dbReference type="Proteomes" id="UP000241447"/>
    </source>
</evidence>
<dbReference type="OrthoDB" id="9777859at2"/>
<reference evidence="2 3" key="1">
    <citation type="submission" date="2018-03" db="EMBL/GenBank/DDBJ databases">
        <title>The Complete Genome of Celeribacter baekdonensis strain LH4, a Thiosulfate-Oxidizing Alphaproteobacterium Isolated from Gulf of Mexico Continental Slope Sediments.</title>
        <authorList>
            <person name="Flood B.E."/>
            <person name="Bailey J.V."/>
            <person name="Leprich D."/>
        </authorList>
    </citation>
    <scope>NUCLEOTIDE SEQUENCE [LARGE SCALE GENOMIC DNA]</scope>
    <source>
        <strain evidence="2 3">LH4</strain>
        <plasmid evidence="3">Plasmid pcblh4a</plasmid>
    </source>
</reference>
<dbReference type="InterPro" id="IPR036928">
    <property type="entry name" value="AS_sf"/>
</dbReference>
<dbReference type="PANTHER" id="PTHR11895:SF176">
    <property type="entry name" value="AMIDASE AMID-RELATED"/>
    <property type="match status" value="1"/>
</dbReference>
<proteinExistence type="predicted"/>
<keyword evidence="2" id="KW-0614">Plasmid</keyword>
<dbReference type="Pfam" id="PF01425">
    <property type="entry name" value="Amidase"/>
    <property type="match status" value="1"/>
</dbReference>
<dbReference type="SUPFAM" id="SSF75304">
    <property type="entry name" value="Amidase signature (AS) enzymes"/>
    <property type="match status" value="1"/>
</dbReference>
<dbReference type="PANTHER" id="PTHR11895">
    <property type="entry name" value="TRANSAMIDASE"/>
    <property type="match status" value="1"/>
</dbReference>
<dbReference type="EMBL" id="CP028472">
    <property type="protein sequence ID" value="AVW89726.1"/>
    <property type="molecule type" value="Genomic_DNA"/>
</dbReference>
<dbReference type="Proteomes" id="UP000241447">
    <property type="component" value="Plasmid pCBLh4a"/>
</dbReference>
<evidence type="ECO:0000313" key="2">
    <source>
        <dbReference type="EMBL" id="AVW89726.1"/>
    </source>
</evidence>
<evidence type="ECO:0000259" key="1">
    <source>
        <dbReference type="Pfam" id="PF01425"/>
    </source>
</evidence>
<gene>
    <name evidence="2" type="ORF">DA792_00525</name>
</gene>